<name>A0ABW5MDZ0_9SPHI</name>
<proteinExistence type="inferred from homology"/>
<keyword evidence="2" id="KW-0732">Signal</keyword>
<dbReference type="Pfam" id="PF02837">
    <property type="entry name" value="Glyco_hydro_2_N"/>
    <property type="match status" value="1"/>
</dbReference>
<accession>A0ABW5MDZ0</accession>
<keyword evidence="4" id="KW-0378">Hydrolase</keyword>
<evidence type="ECO:0000313" key="5">
    <source>
        <dbReference type="Proteomes" id="UP001597461"/>
    </source>
</evidence>
<dbReference type="NCBIfam" id="NF045579">
    <property type="entry name" value="rhamnoside_JR"/>
    <property type="match status" value="1"/>
</dbReference>
<evidence type="ECO:0000313" key="4">
    <source>
        <dbReference type="EMBL" id="MFD2580918.1"/>
    </source>
</evidence>
<dbReference type="RefSeq" id="WP_379073623.1">
    <property type="nucleotide sequence ID" value="NZ_JBHULL010000001.1"/>
</dbReference>
<dbReference type="InterPro" id="IPR008979">
    <property type="entry name" value="Galactose-bd-like_sf"/>
</dbReference>
<evidence type="ECO:0000256" key="2">
    <source>
        <dbReference type="SAM" id="SignalP"/>
    </source>
</evidence>
<feature type="signal peptide" evidence="2">
    <location>
        <begin position="1"/>
        <end position="22"/>
    </location>
</feature>
<dbReference type="PANTHER" id="PTHR36848:SF2">
    <property type="entry name" value="SECRETED PROTEIN"/>
    <property type="match status" value="1"/>
</dbReference>
<dbReference type="Proteomes" id="UP001597461">
    <property type="component" value="Unassembled WGS sequence"/>
</dbReference>
<evidence type="ECO:0000256" key="1">
    <source>
        <dbReference type="ARBA" id="ARBA00007401"/>
    </source>
</evidence>
<sequence>MYLQRFCSVLLLSTLTFSLAKAQKPVKNTGSWPIIEKQMKPWTRWWWMGNAVDEQNLNLVLKKYADAGLGGVEITPIYGAKGFEKQYLKFLSPEWMNILHYTVDKANTLGLGVDMNTGTGWPFGGPQIKPENAATKLITQQYTLKAGEGLNETIKVKEAKQDFAQLQALTAYGTNGEVLDLFSKVQADGSLNWTPGSGSWDIYATFAGKTRQMVKRAAPGGEGFTLDHLDKDAVDVYLKRFSDAFGGKPQGIRSFFNDSYEVYGATWTLTFLQEFKKNRGYDLAAHIRELTGKDSTNKNIARLKSDYRETMDELLLHNFTQNWTNWAHRLHSVTKNQSHGSPGNLLDLYGAVDIPEAETFGSSYFPIPGLRRDAADIRNVDPDPVMCKFASSAAHTGGKKLASSETFTWLTEHFKTSFSQCKPEAEQLFLAGINHIFYHGTSYSPTNVTWPGWLFYASVEMNPNNSLWPHVKGLNNYIARCQSILQSGKPDNELLIYWPIYDVWNKAKGLDMPLKVHDVDEWLHPTAFYKLSKELSKSGYSFDFASDRLLNQSTVNHAQISTSATAAPYQVLIVPQCEMMRPETLDQIIKLASNGAKIIFQALPQDVPGLSNLEARRTQLKATLAKLIFTGGADGIKQFKIGTGLVLLADDVQKALNSIGINRETLTDTGLQFIRRKTDTGKYYYLVNHTAKDIDTGLSLNEDGQVLIMDPQSSEVGVAAVRDKKVRVQLKSGESLFLKVEQNGTAKAPWVYLNKAGSSINLNQAWNLNFTEGGPELPADQHLTKLVSWTTLADPKLQAFSGTGIYTSSFNLDSKTAKEYVLNLNQVDESARVWINGQEVGILWSIPFQARIGKYLKAGNNTVKIEVVNLMANHIRDMDIKKIPWRNYHEINFVNINYKDFDASGWNVMPSGLIGPVSITAFN</sequence>
<dbReference type="EMBL" id="JBHULL010000001">
    <property type="protein sequence ID" value="MFD2580918.1"/>
    <property type="molecule type" value="Genomic_DNA"/>
</dbReference>
<protein>
    <submittedName>
        <fullName evidence="4">Glycosyl hydrolase</fullName>
    </submittedName>
</protein>
<gene>
    <name evidence="4" type="ORF">ACFSR6_00340</name>
</gene>
<dbReference type="InterPro" id="IPR053161">
    <property type="entry name" value="Ulvan_degrading_GH"/>
</dbReference>
<dbReference type="Gene3D" id="2.60.120.260">
    <property type="entry name" value="Galactose-binding domain-like"/>
    <property type="match status" value="1"/>
</dbReference>
<dbReference type="InterPro" id="IPR006104">
    <property type="entry name" value="Glyco_hydro_2_N"/>
</dbReference>
<comment type="caution">
    <text evidence="4">The sequence shown here is derived from an EMBL/GenBank/DDBJ whole genome shotgun (WGS) entry which is preliminary data.</text>
</comment>
<reference evidence="5" key="1">
    <citation type="journal article" date="2019" name="Int. J. Syst. Evol. Microbiol.">
        <title>The Global Catalogue of Microorganisms (GCM) 10K type strain sequencing project: providing services to taxonomists for standard genome sequencing and annotation.</title>
        <authorList>
            <consortium name="The Broad Institute Genomics Platform"/>
            <consortium name="The Broad Institute Genome Sequencing Center for Infectious Disease"/>
            <person name="Wu L."/>
            <person name="Ma J."/>
        </authorList>
    </citation>
    <scope>NUCLEOTIDE SEQUENCE [LARGE SCALE GENOMIC DNA]</scope>
    <source>
        <strain evidence="5">KCTC 42866</strain>
    </source>
</reference>
<keyword evidence="5" id="KW-1185">Reference proteome</keyword>
<evidence type="ECO:0000259" key="3">
    <source>
        <dbReference type="Pfam" id="PF02837"/>
    </source>
</evidence>
<dbReference type="Pfam" id="PF17132">
    <property type="entry name" value="Glyco_hydro_106"/>
    <property type="match status" value="2"/>
</dbReference>
<organism evidence="4 5">
    <name type="scientific">Pedobacter vanadiisoli</name>
    <dbReference type="NCBI Taxonomy" id="1761975"/>
    <lineage>
        <taxon>Bacteria</taxon>
        <taxon>Pseudomonadati</taxon>
        <taxon>Bacteroidota</taxon>
        <taxon>Sphingobacteriia</taxon>
        <taxon>Sphingobacteriales</taxon>
        <taxon>Sphingobacteriaceae</taxon>
        <taxon>Pedobacter</taxon>
    </lineage>
</organism>
<dbReference type="PANTHER" id="PTHR36848">
    <property type="entry name" value="DNA-BINDING PROTEIN (PUTATIVE SECRETED PROTEIN)-RELATED"/>
    <property type="match status" value="1"/>
</dbReference>
<dbReference type="SUPFAM" id="SSF49785">
    <property type="entry name" value="Galactose-binding domain-like"/>
    <property type="match status" value="1"/>
</dbReference>
<comment type="similarity">
    <text evidence="1">Belongs to the glycosyl hydrolase 2 family.</text>
</comment>
<dbReference type="GO" id="GO:0016787">
    <property type="term" value="F:hydrolase activity"/>
    <property type="evidence" value="ECO:0007669"/>
    <property type="project" value="UniProtKB-KW"/>
</dbReference>
<feature type="chain" id="PRO_5047227346" evidence="2">
    <location>
        <begin position="23"/>
        <end position="923"/>
    </location>
</feature>
<feature type="domain" description="Glycosyl hydrolases family 2 sugar binding" evidence="3">
    <location>
        <begin position="787"/>
        <end position="877"/>
    </location>
</feature>